<protein>
    <submittedName>
        <fullName evidence="1">Helix-turn-helix domain-containing protein</fullName>
    </submittedName>
</protein>
<dbReference type="AlphaFoldDB" id="A0A938B2U6"/>
<proteinExistence type="predicted"/>
<dbReference type="Proteomes" id="UP000712673">
    <property type="component" value="Unassembled WGS sequence"/>
</dbReference>
<accession>A0A938B2U6</accession>
<gene>
    <name evidence="1" type="ORF">FJZ47_04885</name>
</gene>
<comment type="caution">
    <text evidence="1">The sequence shown here is derived from an EMBL/GenBank/DDBJ whole genome shotgun (WGS) entry which is preliminary data.</text>
</comment>
<evidence type="ECO:0000313" key="2">
    <source>
        <dbReference type="Proteomes" id="UP000712673"/>
    </source>
</evidence>
<organism evidence="1 2">
    <name type="scientific">Tectimicrobiota bacterium</name>
    <dbReference type="NCBI Taxonomy" id="2528274"/>
    <lineage>
        <taxon>Bacteria</taxon>
        <taxon>Pseudomonadati</taxon>
        <taxon>Nitrospinota/Tectimicrobiota group</taxon>
        <taxon>Candidatus Tectimicrobiota</taxon>
    </lineage>
</organism>
<name>A0A938B2U6_UNCTE</name>
<reference evidence="1" key="1">
    <citation type="submission" date="2019-03" db="EMBL/GenBank/DDBJ databases">
        <title>Lake Tanganyika Metagenome-Assembled Genomes (MAGs).</title>
        <authorList>
            <person name="Tran P."/>
        </authorList>
    </citation>
    <scope>NUCLEOTIDE SEQUENCE</scope>
    <source>
        <strain evidence="1">K_DeepCast_65m_m2_066</strain>
    </source>
</reference>
<sequence>MLQTKNALRDPEAAEYIGMSESFLRQSRMDGIRENRTPGPPFVKIGRSVRYLVEDLEQWLKQYRQEPAKGTEL</sequence>
<dbReference type="EMBL" id="VGLS01000097">
    <property type="protein sequence ID" value="MBM3223125.1"/>
    <property type="molecule type" value="Genomic_DNA"/>
</dbReference>
<evidence type="ECO:0000313" key="1">
    <source>
        <dbReference type="EMBL" id="MBM3223125.1"/>
    </source>
</evidence>